<accession>A0A6B3TL19</accession>
<proteinExistence type="predicted"/>
<organism evidence="1 2">
    <name type="scientific">Neobacillus thermocopriae</name>
    <dbReference type="NCBI Taxonomy" id="1215031"/>
    <lineage>
        <taxon>Bacteria</taxon>
        <taxon>Bacillati</taxon>
        <taxon>Bacillota</taxon>
        <taxon>Bacilli</taxon>
        <taxon>Bacillales</taxon>
        <taxon>Bacillaceae</taxon>
        <taxon>Neobacillus</taxon>
    </lineage>
</organism>
<gene>
    <name evidence="1" type="ORF">G4Z05_00540</name>
</gene>
<reference evidence="1" key="1">
    <citation type="submission" date="2020-02" db="EMBL/GenBank/DDBJ databases">
        <title>Bacillus sedimentmangrovi sp. nov., isolated from sediment of the mangrove ecosystem.</title>
        <authorList>
            <person name="Liu G."/>
        </authorList>
    </citation>
    <scope>NUCLEOTIDE SEQUENCE [LARGE SCALE GENOMIC DNA]</scope>
    <source>
        <strain evidence="1">SgZ-7</strain>
    </source>
</reference>
<evidence type="ECO:0000313" key="1">
    <source>
        <dbReference type="EMBL" id="NEX77388.1"/>
    </source>
</evidence>
<dbReference type="Proteomes" id="UP000481621">
    <property type="component" value="Unassembled WGS sequence"/>
</dbReference>
<dbReference type="AlphaFoldDB" id="A0A6B3TL19"/>
<comment type="caution">
    <text evidence="1">The sequence shown here is derived from an EMBL/GenBank/DDBJ whole genome shotgun (WGS) entry which is preliminary data.</text>
</comment>
<protein>
    <submittedName>
        <fullName evidence="1">Uncharacterized protein</fullName>
    </submittedName>
</protein>
<dbReference type="RefSeq" id="WP_163249923.1">
    <property type="nucleotide sequence ID" value="NZ_JAAIUV010000001.1"/>
</dbReference>
<sequence>MEQIIKKLKEDARNSWSGELGEQRAEELEKYLRNKLQEYSNALKMPQKEILEAWEKDRTYSAINYYQEANQPSFKADKVIVFETVDELYQAIGDKKFRCASCGGISTNPYECNSGEEISKGKICDWKVYGLFGDLGKGVYVYIKDKLRGETIFTPISWEKVNA</sequence>
<evidence type="ECO:0000313" key="2">
    <source>
        <dbReference type="Proteomes" id="UP000481621"/>
    </source>
</evidence>
<dbReference type="EMBL" id="JAAIUV010000001">
    <property type="protein sequence ID" value="NEX77388.1"/>
    <property type="molecule type" value="Genomic_DNA"/>
</dbReference>
<name>A0A6B3TL19_9BACI</name>
<keyword evidence="2" id="KW-1185">Reference proteome</keyword>